<keyword evidence="1" id="KW-0812">Transmembrane</keyword>
<evidence type="ECO:0000313" key="2">
    <source>
        <dbReference type="EMBL" id="UNO53790.1"/>
    </source>
</evidence>
<proteinExistence type="predicted"/>
<name>A0A976R4J4_9ACAR</name>
<protein>
    <submittedName>
        <fullName evidence="2">NADH dehydrogenase subunit 6</fullName>
    </submittedName>
</protein>
<dbReference type="GeneID" id="71467135"/>
<dbReference type="AlphaFoldDB" id="A0A976R4J4"/>
<feature type="transmembrane region" description="Helical" evidence="1">
    <location>
        <begin position="113"/>
        <end position="132"/>
    </location>
</feature>
<dbReference type="CTD" id="4541"/>
<reference evidence="2" key="1">
    <citation type="submission" date="2022-01" db="EMBL/GenBank/DDBJ databases">
        <authorList>
            <person name="Tian J."/>
            <person name="Hou X."/>
            <person name="Ge M."/>
            <person name="Xu H."/>
            <person name="Yu B."/>
            <person name="Liu J."/>
            <person name="Shao R."/>
            <person name="Holmes E.C."/>
            <person name="Lei C."/>
            <person name="Shi M."/>
        </authorList>
    </citation>
    <scope>NUCLEOTIDE SEQUENCE</scope>
    <source>
        <strain evidence="2">Z21</strain>
    </source>
</reference>
<keyword evidence="2" id="KW-0496">Mitochondrion</keyword>
<organism evidence="2">
    <name type="scientific">Ixodes nuttallianus</name>
    <dbReference type="NCBI Taxonomy" id="213687"/>
    <lineage>
        <taxon>Eukaryota</taxon>
        <taxon>Metazoa</taxon>
        <taxon>Ecdysozoa</taxon>
        <taxon>Arthropoda</taxon>
        <taxon>Chelicerata</taxon>
        <taxon>Arachnida</taxon>
        <taxon>Acari</taxon>
        <taxon>Parasitiformes</taxon>
        <taxon>Ixodida</taxon>
        <taxon>Ixodoidea</taxon>
        <taxon>Ixodidae</taxon>
        <taxon>Ixodinae</taxon>
        <taxon>Ixodes</taxon>
    </lineage>
</organism>
<feature type="transmembrane region" description="Helical" evidence="1">
    <location>
        <begin position="42"/>
        <end position="62"/>
    </location>
</feature>
<dbReference type="RefSeq" id="YP_010324869.1">
    <property type="nucleotide sequence ID" value="NC_062062.1"/>
</dbReference>
<keyword evidence="1" id="KW-1133">Transmembrane helix</keyword>
<evidence type="ECO:0000256" key="1">
    <source>
        <dbReference type="SAM" id="Phobius"/>
    </source>
</evidence>
<sequence>MKFMTFFSLTFFLLSHPMYMLMTIIMVTLLSAILIYKSMKILWIPFIFTLLILGGMFILFLYMISLIPNKKLFLNKKMIIVFILFFVNFSPFNSQEMSFLLMNLSYSPSSMNMIVLMMTYLIMTLMVVMKIMTSSNAPLTTL</sequence>
<keyword evidence="1" id="KW-0472">Membrane</keyword>
<geneLocation type="mitochondrion" evidence="2"/>
<dbReference type="EMBL" id="OM368273">
    <property type="protein sequence ID" value="UNO53790.1"/>
    <property type="molecule type" value="Genomic_DNA"/>
</dbReference>
<gene>
    <name evidence="2" type="primary">ND6</name>
</gene>
<feature type="transmembrane region" description="Helical" evidence="1">
    <location>
        <begin position="74"/>
        <end position="93"/>
    </location>
</feature>
<accession>A0A976R4J4</accession>